<dbReference type="EMBL" id="JAIFOC010000026">
    <property type="protein sequence ID" value="MBX4221897.1"/>
    <property type="molecule type" value="Genomic_DNA"/>
</dbReference>
<dbReference type="Proteomes" id="UP000194737">
    <property type="component" value="Unassembled WGS sequence"/>
</dbReference>
<evidence type="ECO:0000313" key="14">
    <source>
        <dbReference type="Proteomes" id="UP000194737"/>
    </source>
</evidence>
<dbReference type="EMBL" id="JARPTX010000003">
    <property type="protein sequence ID" value="MDT2368880.1"/>
    <property type="molecule type" value="Genomic_DNA"/>
</dbReference>
<evidence type="ECO:0000313" key="5">
    <source>
        <dbReference type="EMBL" id="OOL82698.1"/>
    </source>
</evidence>
<evidence type="ECO:0000313" key="12">
    <source>
        <dbReference type="Proteomes" id="UP000183509"/>
    </source>
</evidence>
<dbReference type="EMBL" id="NGLB01000001">
    <property type="protein sequence ID" value="OTO00879.1"/>
    <property type="molecule type" value="Genomic_DNA"/>
</dbReference>
<evidence type="ECO:0000313" key="18">
    <source>
        <dbReference type="Proteomes" id="UP000469871"/>
    </source>
</evidence>
<keyword evidence="10" id="KW-0326">Glycosidase</keyword>
<evidence type="ECO:0000313" key="4">
    <source>
        <dbReference type="EMBL" id="MDT2368880.1"/>
    </source>
</evidence>
<organism evidence="2 11">
    <name type="scientific">Enterococcus faecium</name>
    <name type="common">Streptococcus faecium</name>
    <dbReference type="NCBI Taxonomy" id="1352"/>
    <lineage>
        <taxon>Bacteria</taxon>
        <taxon>Bacillati</taxon>
        <taxon>Bacillota</taxon>
        <taxon>Bacilli</taxon>
        <taxon>Lactobacillales</taxon>
        <taxon>Enterococcaceae</taxon>
        <taxon>Enterococcus</taxon>
    </lineage>
</organism>
<evidence type="ECO:0000313" key="6">
    <source>
        <dbReference type="EMBL" id="OTO00879.1"/>
    </source>
</evidence>
<evidence type="ECO:0000313" key="10">
    <source>
        <dbReference type="EMBL" id="SAM43495.1"/>
    </source>
</evidence>
<evidence type="ECO:0000313" key="9">
    <source>
        <dbReference type="EMBL" id="RXU86581.1"/>
    </source>
</evidence>
<reference evidence="10 12" key="2">
    <citation type="submission" date="2016-04" db="EMBL/GenBank/DDBJ databases">
        <authorList>
            <person name="Millard A."/>
        </authorList>
    </citation>
    <scope>NUCLEOTIDE SEQUENCE [LARGE SCALE GENOMIC DNA]</scope>
    <source>
        <strain evidence="10">Isolate 22</strain>
    </source>
</reference>
<dbReference type="EMBL" id="PCGC01000006">
    <property type="protein sequence ID" value="PHL22225.1"/>
    <property type="molecule type" value="Genomic_DNA"/>
</dbReference>
<evidence type="ECO:0000313" key="3">
    <source>
        <dbReference type="EMBL" id="MBX4221897.1"/>
    </source>
</evidence>
<dbReference type="Proteomes" id="UP000249070">
    <property type="component" value="Unassembled WGS sequence"/>
</dbReference>
<reference evidence="6 14" key="4">
    <citation type="submission" date="2017-05" db="EMBL/GenBank/DDBJ databases">
        <title>The Genome Sequence of Enterococcus faecium 6F2_DIV0138.</title>
        <authorList>
            <consortium name="The Broad Institute Genomics Platform"/>
            <consortium name="The Broad Institute Genomic Center for Infectious Diseases"/>
            <person name="Earl A."/>
            <person name="Manson A."/>
            <person name="Schwartman J."/>
            <person name="Gilmore M."/>
            <person name="Abouelleil A."/>
            <person name="Cao P."/>
            <person name="Chapman S."/>
            <person name="Cusick C."/>
            <person name="Shea T."/>
            <person name="Young S."/>
            <person name="Neafsey D."/>
            <person name="Nusbaum C."/>
            <person name="Birren B."/>
        </authorList>
    </citation>
    <scope>NUCLEOTIDE SEQUENCE [LARGE SCALE GENOMIC DNA]</scope>
    <source>
        <strain evidence="6 14">6F2_DIV0138</strain>
    </source>
</reference>
<gene>
    <name evidence="6" type="ORF">A5804_002397</name>
    <name evidence="2" type="ORF">AWT83_01830</name>
    <name evidence="5" type="ORF">B1P95_07845</name>
    <name evidence="7" type="ORF">CQR37_04010</name>
    <name evidence="9" type="ORF">CYQ77_09615</name>
    <name evidence="8" type="ORF">DKP91_04100</name>
    <name evidence="10" type="ORF">DTPHA_601187</name>
    <name evidence="1" type="ORF">GBM73_11865</name>
    <name evidence="3" type="ORF">KYX88_03415</name>
    <name evidence="4" type="ORF">P6Z85_01570</name>
</gene>
<evidence type="ECO:0000313" key="16">
    <source>
        <dbReference type="Proteomes" id="UP000249070"/>
    </source>
</evidence>
<dbReference type="EMBL" id="QHGU01000013">
    <property type="protein sequence ID" value="PZM56438.1"/>
    <property type="molecule type" value="Genomic_DNA"/>
</dbReference>
<dbReference type="Pfam" id="PF11217">
    <property type="entry name" value="DUF3013"/>
    <property type="match status" value="1"/>
</dbReference>
<reference evidence="9 17" key="6">
    <citation type="submission" date="2017-12" db="EMBL/GenBank/DDBJ databases">
        <title>A pool of 800 enterococci isolated from chicken carcass rinse samples from New Zealand.</title>
        <authorList>
            <person name="Zhang J."/>
            <person name="Rogers L."/>
            <person name="Midwinter A."/>
            <person name="French N."/>
        </authorList>
    </citation>
    <scope>NUCLEOTIDE SEQUENCE [LARGE SCALE GENOMIC DNA]</scope>
    <source>
        <strain evidence="9 17">EN697</strain>
    </source>
</reference>
<reference evidence="4" key="10">
    <citation type="submission" date="2023-03" db="EMBL/GenBank/DDBJ databases">
        <authorList>
            <person name="Shen W."/>
            <person name="Cai J."/>
        </authorList>
    </citation>
    <scope>NUCLEOTIDE SEQUENCE</scope>
    <source>
        <strain evidence="4">B1010-2</strain>
    </source>
</reference>
<evidence type="ECO:0000313" key="13">
    <source>
        <dbReference type="Proteomes" id="UP000191171"/>
    </source>
</evidence>
<dbReference type="EC" id="3.2.2.-" evidence="10"/>
<evidence type="ECO:0000313" key="17">
    <source>
        <dbReference type="Proteomes" id="UP000289562"/>
    </source>
</evidence>
<dbReference type="EMBL" id="FKLM01000014">
    <property type="protein sequence ID" value="SAM43495.1"/>
    <property type="molecule type" value="Genomic_DNA"/>
</dbReference>
<protein>
    <submittedName>
        <fullName evidence="10">DNA-3-methyladenine glycosylase</fullName>
        <ecNumber evidence="10">3.2.2.-</ecNumber>
    </submittedName>
    <submittedName>
        <fullName evidence="7">DUF3013 domain-containing protein</fullName>
    </submittedName>
    <submittedName>
        <fullName evidence="1">DUF3013 family protein</fullName>
    </submittedName>
</protein>
<dbReference type="STRING" id="1352.AL014_14260"/>
<proteinExistence type="predicted"/>
<dbReference type="Proteomes" id="UP001139644">
    <property type="component" value="Unassembled WGS sequence"/>
</dbReference>
<comment type="caution">
    <text evidence="2">The sequence shown here is derived from an EMBL/GenBank/DDBJ whole genome shotgun (WGS) entry which is preliminary data.</text>
</comment>
<evidence type="ECO:0000313" key="8">
    <source>
        <dbReference type="EMBL" id="PZM56438.1"/>
    </source>
</evidence>
<dbReference type="GO" id="GO:0016798">
    <property type="term" value="F:hydrolase activity, acting on glycosyl bonds"/>
    <property type="evidence" value="ECO:0007669"/>
    <property type="project" value="UniProtKB-KW"/>
</dbReference>
<dbReference type="AlphaFoldDB" id="A0A132P5P5"/>
<dbReference type="EMBL" id="LRHK01000001">
    <property type="protein sequence ID" value="KWX17312.1"/>
    <property type="molecule type" value="Genomic_DNA"/>
</dbReference>
<dbReference type="Proteomes" id="UP000224303">
    <property type="component" value="Unassembled WGS sequence"/>
</dbReference>
<dbReference type="Proteomes" id="UP000183509">
    <property type="component" value="Unassembled WGS sequence"/>
</dbReference>
<keyword evidence="10" id="KW-0378">Hydrolase</keyword>
<reference evidence="8 16" key="7">
    <citation type="submission" date="2018-05" db="EMBL/GenBank/DDBJ databases">
        <title>Vancomycin-resistant Enterococcus faecium strain from Chelyabinsk, Russia.</title>
        <authorList>
            <person name="Gostev V."/>
            <person name="Goncharov A."/>
            <person name="Kolodzhieva V."/>
            <person name="Suvorov A."/>
            <person name="Sidorenko S."/>
            <person name="Zueva L."/>
        </authorList>
    </citation>
    <scope>NUCLEOTIDE SEQUENCE [LARGE SCALE GENOMIC DNA]</scope>
    <source>
        <strain evidence="8 16">20</strain>
    </source>
</reference>
<sequence>MKKKDLLTYLDEIIEKQVTDYDVALDWDTKNHTIEIVVRLFAENKAQFEIDDAEGIVSQEPIIEFEDGVLLFNPQKSVFDERNYLAVIPYEGKKGLAKSVADSLVEYLNEVLAQGQSDLLDFLDEDDDEAVFELHWDNQQLAELVEVKQQNEADTYLPYPSY</sequence>
<dbReference type="RefSeq" id="WP_002289091.1">
    <property type="nucleotide sequence ID" value="NZ_AP019394.1"/>
</dbReference>
<name>A0A132P5P5_ENTFC</name>
<dbReference type="Proteomes" id="UP000469871">
    <property type="component" value="Unassembled WGS sequence"/>
</dbReference>
<dbReference type="OMA" id="IELEITM"/>
<dbReference type="Gene3D" id="3.40.50.11250">
    <property type="entry name" value="Protein of unknown function DUF3013"/>
    <property type="match status" value="1"/>
</dbReference>
<evidence type="ECO:0000313" key="1">
    <source>
        <dbReference type="EMBL" id="KAB7577943.1"/>
    </source>
</evidence>
<reference evidence="5 13" key="3">
    <citation type="submission" date="2017-02" db="EMBL/GenBank/DDBJ databases">
        <title>Clonality and virulence of isolates of VRE in Hematopoietic Stem Cell Transplanted (HSCT) patients.</title>
        <authorList>
            <person name="Marchi A.P."/>
            <person name="Martins R.C."/>
            <person name="Marie S.K."/>
            <person name="Levin A.S."/>
            <person name="Costa S.F."/>
        </authorList>
    </citation>
    <scope>NUCLEOTIDE SEQUENCE [LARGE SCALE GENOMIC DNA]</scope>
    <source>
        <strain evidence="5 13">LIM1759</strain>
    </source>
</reference>
<reference evidence="2 11" key="1">
    <citation type="submission" date="2016-01" db="EMBL/GenBank/DDBJ databases">
        <title>Molecular Mechanisms for transfer of large genomic segments between Enterococcus faecium strains.</title>
        <authorList>
            <person name="Garcia-Solache M.A."/>
            <person name="Lebreton F."/>
            <person name="Mclaughlin R.E."/>
            <person name="Whiteaker J.D."/>
            <person name="Gilmore M.S."/>
            <person name="Rice L.B."/>
        </authorList>
    </citation>
    <scope>NUCLEOTIDE SEQUENCE [LARGE SCALE GENOMIC DNA]</scope>
    <source>
        <strain evidence="2 11">D344RRF x C68</strain>
    </source>
</reference>
<dbReference type="Proteomes" id="UP000289562">
    <property type="component" value="Unassembled WGS sequence"/>
</dbReference>
<evidence type="ECO:0000313" key="7">
    <source>
        <dbReference type="EMBL" id="PHL22225.1"/>
    </source>
</evidence>
<dbReference type="EMBL" id="WEFP01000001">
    <property type="protein sequence ID" value="KAB7577943.1"/>
    <property type="molecule type" value="Genomic_DNA"/>
</dbReference>
<evidence type="ECO:0000313" key="15">
    <source>
        <dbReference type="Proteomes" id="UP000224303"/>
    </source>
</evidence>
<reference evidence="7 15" key="5">
    <citation type="submission" date="2017-10" db="EMBL/GenBank/DDBJ databases">
        <title>Draft genomes of the Enterococcus faecium isolated from human feces before and after Helicobacter pylori eradication therapy.</title>
        <authorList>
            <person name="Prianichniikov N.A."/>
            <person name="Glushchenko O.E."/>
            <person name="Malakhova M.V."/>
        </authorList>
    </citation>
    <scope>NUCLEOTIDE SEQUENCE [LARGE SCALE GENOMIC DNA]</scope>
    <source>
        <strain evidence="7 15">Hp_5-7</strain>
    </source>
</reference>
<dbReference type="Proteomes" id="UP000070452">
    <property type="component" value="Unassembled WGS sequence"/>
</dbReference>
<accession>A0A132P5P5</accession>
<dbReference type="InterPro" id="IPR021380">
    <property type="entry name" value="DUF3013"/>
</dbReference>
<dbReference type="PATRIC" id="fig|1352.1358.peg.2437"/>
<dbReference type="GeneID" id="66455359"/>
<dbReference type="EMBL" id="MVGJ01000035">
    <property type="protein sequence ID" value="OOL82698.1"/>
    <property type="molecule type" value="Genomic_DNA"/>
</dbReference>
<dbReference type="Proteomes" id="UP000191171">
    <property type="component" value="Unassembled WGS sequence"/>
</dbReference>
<reference evidence="3" key="9">
    <citation type="journal article" date="2022" name="J. Anim. Sci.">
        <title>Whole genome sequence analyses-based assessment of virulence potential and antimicrobial susceptibilities and resistance of Enterococcus faecium strains isolated from commercial swine and cattle probiotic products.</title>
        <authorList>
            <person name="Shridhar P.B."/>
            <person name="Amachawadi R.G."/>
            <person name="Tokach M."/>
            <person name="Patel I."/>
            <person name="Gangiredla J."/>
            <person name="Mammel M."/>
            <person name="Nagaraja T.G."/>
        </authorList>
    </citation>
    <scope>NUCLEOTIDE SEQUENCE</scope>
    <source>
        <strain evidence="3">EF215</strain>
    </source>
</reference>
<dbReference type="EMBL" id="PJVH01000030">
    <property type="protein sequence ID" value="RXU86581.1"/>
    <property type="molecule type" value="Genomic_DNA"/>
</dbReference>
<dbReference type="Proteomes" id="UP001260956">
    <property type="component" value="Unassembled WGS sequence"/>
</dbReference>
<evidence type="ECO:0000313" key="11">
    <source>
        <dbReference type="Proteomes" id="UP000070452"/>
    </source>
</evidence>
<reference evidence="1 18" key="8">
    <citation type="submission" date="2019-10" db="EMBL/GenBank/DDBJ databases">
        <title>Evolutionary dynamics of vancomycin-resistant Enterococcus faecium during gastrointestinal tract colonization and bloodstream infection in immunocompromised pediatric patients.</title>
        <authorList>
            <person name="Chilambi G.S."/>
            <person name="Nordstrom H.R."/>
            <person name="Evans D.R."/>
            <person name="Ferrolino J."/>
            <person name="Hayden R.T."/>
            <person name="Maron G.M."/>
            <person name="Vo A.N."/>
            <person name="Gilmore M.S."/>
            <person name="Wolf J."/>
            <person name="Rosch J.W."/>
            <person name="Van Tyne D."/>
        </authorList>
    </citation>
    <scope>NUCLEOTIDE SEQUENCE [LARGE SCALE GENOMIC DNA]</scope>
    <source>
        <strain evidence="1 18">VRECG27</strain>
    </source>
</reference>
<evidence type="ECO:0000313" key="2">
    <source>
        <dbReference type="EMBL" id="KWX17312.1"/>
    </source>
</evidence>